<gene>
    <name evidence="2" type="ORF">MPPM_1422</name>
</gene>
<organism evidence="2 3">
    <name type="scientific">Methylorubrum populi</name>
    <dbReference type="NCBI Taxonomy" id="223967"/>
    <lineage>
        <taxon>Bacteria</taxon>
        <taxon>Pseudomonadati</taxon>
        <taxon>Pseudomonadota</taxon>
        <taxon>Alphaproteobacteria</taxon>
        <taxon>Hyphomicrobiales</taxon>
        <taxon>Methylobacteriaceae</taxon>
        <taxon>Methylorubrum</taxon>
    </lineage>
</organism>
<dbReference type="EMBL" id="AP014809">
    <property type="protein sequence ID" value="BAU90027.1"/>
    <property type="molecule type" value="Genomic_DNA"/>
</dbReference>
<feature type="region of interest" description="Disordered" evidence="1">
    <location>
        <begin position="24"/>
        <end position="59"/>
    </location>
</feature>
<dbReference type="Proteomes" id="UP000218288">
    <property type="component" value="Chromosome"/>
</dbReference>
<evidence type="ECO:0000313" key="3">
    <source>
        <dbReference type="Proteomes" id="UP000218288"/>
    </source>
</evidence>
<protein>
    <submittedName>
        <fullName evidence="2">Uncharacterized protein</fullName>
    </submittedName>
</protein>
<evidence type="ECO:0000313" key="2">
    <source>
        <dbReference type="EMBL" id="BAU90027.1"/>
    </source>
</evidence>
<reference evidence="2 3" key="1">
    <citation type="journal article" date="2016" name="Genome Announc.">
        <title>Complete Genome Sequence of Methylobacterium populi P-1M, Isolated from Pink-Pigmented Household Biofilm.</title>
        <authorList>
            <person name="Morohoshi T."/>
            <person name="Ikeda T."/>
        </authorList>
    </citation>
    <scope>NUCLEOTIDE SEQUENCE [LARGE SCALE GENOMIC DNA]</scope>
    <source>
        <strain evidence="2 3">P-1M</strain>
    </source>
</reference>
<accession>A0A160PB55</accession>
<dbReference type="OrthoDB" id="8021326at2"/>
<proteinExistence type="predicted"/>
<sequence>MISLNETLLTAAGLFGLGASTAPVGSQAESGAFTDFSPDDASSLSGERNPSPEDAAADDPFFTAVADALREAGYLDS</sequence>
<name>A0A160PB55_9HYPH</name>
<evidence type="ECO:0000256" key="1">
    <source>
        <dbReference type="SAM" id="MobiDB-lite"/>
    </source>
</evidence>
<dbReference type="AlphaFoldDB" id="A0A160PB55"/>